<evidence type="ECO:0000313" key="4">
    <source>
        <dbReference type="EMBL" id="CAL8143866.1"/>
    </source>
</evidence>
<evidence type="ECO:0000256" key="1">
    <source>
        <dbReference type="ARBA" id="ARBA00022603"/>
    </source>
</evidence>
<gene>
    <name evidence="4" type="ORF">ODALV1_LOCUS29970</name>
</gene>
<organism evidence="4 5">
    <name type="scientific">Orchesella dallaii</name>
    <dbReference type="NCBI Taxonomy" id="48710"/>
    <lineage>
        <taxon>Eukaryota</taxon>
        <taxon>Metazoa</taxon>
        <taxon>Ecdysozoa</taxon>
        <taxon>Arthropoda</taxon>
        <taxon>Hexapoda</taxon>
        <taxon>Collembola</taxon>
        <taxon>Entomobryomorpha</taxon>
        <taxon>Entomobryoidea</taxon>
        <taxon>Orchesellidae</taxon>
        <taxon>Orchesellinae</taxon>
        <taxon>Orchesella</taxon>
    </lineage>
</organism>
<dbReference type="Pfam" id="PF05724">
    <property type="entry name" value="TPMT"/>
    <property type="match status" value="1"/>
</dbReference>
<dbReference type="PROSITE" id="PS51585">
    <property type="entry name" value="SAM_MT_TPMT"/>
    <property type="match status" value="1"/>
</dbReference>
<evidence type="ECO:0000256" key="3">
    <source>
        <dbReference type="ARBA" id="ARBA00022691"/>
    </source>
</evidence>
<protein>
    <recommendedName>
        <fullName evidence="6">Thiopurine S-methyltransferase</fullName>
    </recommendedName>
</protein>
<evidence type="ECO:0000256" key="2">
    <source>
        <dbReference type="ARBA" id="ARBA00022679"/>
    </source>
</evidence>
<dbReference type="PANTHER" id="PTHR10259">
    <property type="entry name" value="THIOPURINE S-METHYLTRANSFERASE"/>
    <property type="match status" value="1"/>
</dbReference>
<comment type="caution">
    <text evidence="4">The sequence shown here is derived from an EMBL/GenBank/DDBJ whole genome shotgun (WGS) entry which is preliminary data.</text>
</comment>
<keyword evidence="2" id="KW-0808">Transferase</keyword>
<reference evidence="4 5" key="1">
    <citation type="submission" date="2024-08" db="EMBL/GenBank/DDBJ databases">
        <authorList>
            <person name="Cucini C."/>
            <person name="Frati F."/>
        </authorList>
    </citation>
    <scope>NUCLEOTIDE SEQUENCE [LARGE SCALE GENOMIC DNA]</scope>
</reference>
<dbReference type="Gene3D" id="3.40.50.150">
    <property type="entry name" value="Vaccinia Virus protein VP39"/>
    <property type="match status" value="1"/>
</dbReference>
<dbReference type="Proteomes" id="UP001642540">
    <property type="component" value="Unassembled WGS sequence"/>
</dbReference>
<name>A0ABP1S5A3_9HEXA</name>
<dbReference type="SUPFAM" id="SSF53335">
    <property type="entry name" value="S-adenosyl-L-methionine-dependent methyltransferases"/>
    <property type="match status" value="1"/>
</dbReference>
<evidence type="ECO:0000313" key="5">
    <source>
        <dbReference type="Proteomes" id="UP001642540"/>
    </source>
</evidence>
<dbReference type="InterPro" id="IPR008854">
    <property type="entry name" value="TPMT"/>
</dbReference>
<proteinExistence type="predicted"/>
<evidence type="ECO:0008006" key="6">
    <source>
        <dbReference type="Google" id="ProtNLM"/>
    </source>
</evidence>
<accession>A0ABP1S5A3</accession>
<keyword evidence="1" id="KW-0489">Methyltransferase</keyword>
<sequence length="253" mass="29325">MTESKTVTESPSDPFNVDFWHKRWEENRIGFHKSEINPHLLRQIEKMTGQSLTAEPIRDSAQFLENSKKTWFVPLCGKTMDIPYLLSQGFRVFGLEASTLAIEALDEEHSLSLIYNDETKLFTGADGRLQIYTGDFFTCPIEKFGPFDYVWDRGSFIAVEYSFRKNYIEVMQRALRNPDGSWYSFKYLMDSVQYDKSKFGGPPRSVDDEDMEQFFKPWCSIQRVESEVIPEDDRVAKAACGKALCHIYLLTPL</sequence>
<dbReference type="PANTHER" id="PTHR10259:SF11">
    <property type="entry name" value="THIOPURINE S-METHYLTRANSFERASE"/>
    <property type="match status" value="1"/>
</dbReference>
<keyword evidence="5" id="KW-1185">Reference proteome</keyword>
<keyword evidence="3" id="KW-0949">S-adenosyl-L-methionine</keyword>
<dbReference type="InterPro" id="IPR029063">
    <property type="entry name" value="SAM-dependent_MTases_sf"/>
</dbReference>
<dbReference type="EMBL" id="CAXLJM020000160">
    <property type="protein sequence ID" value="CAL8143866.1"/>
    <property type="molecule type" value="Genomic_DNA"/>
</dbReference>